<keyword evidence="3" id="KW-1185">Reference proteome</keyword>
<name>A0A9P6LHJ3_9PEZI</name>
<feature type="compositionally biased region" description="Basic and acidic residues" evidence="1">
    <location>
        <begin position="190"/>
        <end position="200"/>
    </location>
</feature>
<reference evidence="2" key="2">
    <citation type="submission" date="2020-11" db="EMBL/GenBank/DDBJ databases">
        <title>Whole genome sequencing of Colletotrichum sp.</title>
        <authorList>
            <person name="Li H."/>
        </authorList>
    </citation>
    <scope>NUCLEOTIDE SEQUENCE</scope>
    <source>
        <strain evidence="2">CkLH20</strain>
    </source>
</reference>
<dbReference type="OrthoDB" id="5209965at2759"/>
<proteinExistence type="predicted"/>
<gene>
    <name evidence="2" type="ORF">CkaCkLH20_09849</name>
</gene>
<dbReference type="GeneID" id="62165638"/>
<feature type="compositionally biased region" description="Polar residues" evidence="1">
    <location>
        <begin position="253"/>
        <end position="267"/>
    </location>
</feature>
<feature type="region of interest" description="Disordered" evidence="1">
    <location>
        <begin position="190"/>
        <end position="267"/>
    </location>
</feature>
<sequence>MENIESSRTTQRAAANSVVLKNNPFILADKMTKVTAVEPKITDVTARGGNPARLSDCVPKQTDLAVSETHGDCGNPRCNATHAGHHSGRHSIACIVDHGATETQVESNGIWTHPPLEDPIQGKIDKMYHHAEDLRRTQHIMEHLAAGSVATNERSRDHITTMTEVPASHTSNSERLISFDTAIAAHTKSGREMHLREWERSQSVNVDPVKKRSSDSPPSSPDTRLQTPPEWLSPKQTSEVTRSRVVVTETENAEQTEQSKQSLVSNESSIEWPTLRKVTKETVMETEKAPLPWMQRPLRRVQKEEDISQHAQAQKSAEVESWRSQLRKVTTEAGHNEASHHGHRERAETCTTCHDGTPSPSSAGETIDTESEKQNEGFPNLARSKQLEEVRVSTSRNSSSTSTRRVESETVTHVSRTMEETQSASSSHMAEETSTATTSKTFEGMRAESTEVEILNPVPIMPSNHTCVWKERYMDLTAEVRHLKAEIVSRERIGLSLADAGITINQDDDDLGVEGLTIVMHLKGKDDLVINTDLTRASSDV</sequence>
<comment type="caution">
    <text evidence="2">The sequence shown here is derived from an EMBL/GenBank/DDBJ whole genome shotgun (WGS) entry which is preliminary data.</text>
</comment>
<evidence type="ECO:0000313" key="2">
    <source>
        <dbReference type="EMBL" id="KAF9872670.1"/>
    </source>
</evidence>
<reference evidence="2" key="1">
    <citation type="submission" date="2020-03" db="EMBL/GenBank/DDBJ databases">
        <authorList>
            <person name="He L."/>
        </authorList>
    </citation>
    <scope>NUCLEOTIDE SEQUENCE</scope>
    <source>
        <strain evidence="2">CkLH20</strain>
    </source>
</reference>
<feature type="compositionally biased region" description="Low complexity" evidence="1">
    <location>
        <begin position="237"/>
        <end position="250"/>
    </location>
</feature>
<feature type="compositionally biased region" description="Low complexity" evidence="1">
    <location>
        <begin position="423"/>
        <end position="438"/>
    </location>
</feature>
<evidence type="ECO:0000313" key="3">
    <source>
        <dbReference type="Proteomes" id="UP000781932"/>
    </source>
</evidence>
<feature type="region of interest" description="Disordered" evidence="1">
    <location>
        <begin position="302"/>
        <end position="438"/>
    </location>
</feature>
<dbReference type="RefSeq" id="XP_038742131.1">
    <property type="nucleotide sequence ID" value="XM_038892564.1"/>
</dbReference>
<accession>A0A9P6LHJ3</accession>
<organism evidence="2 3">
    <name type="scientific">Colletotrichum karsti</name>
    <dbReference type="NCBI Taxonomy" id="1095194"/>
    <lineage>
        <taxon>Eukaryota</taxon>
        <taxon>Fungi</taxon>
        <taxon>Dikarya</taxon>
        <taxon>Ascomycota</taxon>
        <taxon>Pezizomycotina</taxon>
        <taxon>Sordariomycetes</taxon>
        <taxon>Hypocreomycetidae</taxon>
        <taxon>Glomerellales</taxon>
        <taxon>Glomerellaceae</taxon>
        <taxon>Colletotrichum</taxon>
        <taxon>Colletotrichum boninense species complex</taxon>
    </lineage>
</organism>
<feature type="compositionally biased region" description="Low complexity" evidence="1">
    <location>
        <begin position="392"/>
        <end position="403"/>
    </location>
</feature>
<protein>
    <submittedName>
        <fullName evidence="2">Uncharacterized protein</fullName>
    </submittedName>
</protein>
<evidence type="ECO:0000256" key="1">
    <source>
        <dbReference type="SAM" id="MobiDB-lite"/>
    </source>
</evidence>
<feature type="compositionally biased region" description="Basic and acidic residues" evidence="1">
    <location>
        <begin position="334"/>
        <end position="348"/>
    </location>
</feature>
<dbReference type="Proteomes" id="UP000781932">
    <property type="component" value="Unassembled WGS sequence"/>
</dbReference>
<dbReference type="EMBL" id="JAATWM020000036">
    <property type="protein sequence ID" value="KAF9872670.1"/>
    <property type="molecule type" value="Genomic_DNA"/>
</dbReference>
<feature type="compositionally biased region" description="Polar residues" evidence="1">
    <location>
        <begin position="349"/>
        <end position="364"/>
    </location>
</feature>
<dbReference type="AlphaFoldDB" id="A0A9P6LHJ3"/>